<proteinExistence type="predicted"/>
<evidence type="ECO:0000313" key="3">
    <source>
        <dbReference type="Proteomes" id="UP000029737"/>
    </source>
</evidence>
<sequence>MMPRSFGSYRATTRTHRMNTTADHTHSGFEIPEDYSDPSGRPVDHPLLAQFVGAAFDGCTSCQDALLTLMIDDAVTTGRLVELACVATQDALGGLPRNMTDHDAPGLASAEFRRLARAGLDGANTAMFDECGQMTATERRAAANSAADILIGQLA</sequence>
<reference evidence="2 3" key="1">
    <citation type="journal article" date="2014" name="PLoS ONE">
        <title>Identification and Characterization of a New Erythromycin Biosynthetic Gene Cluster in Actinopolyspora erythraea YIM90600, a Novel Erythronolide-Producing Halophilic Actinomycete Isolated from Salt Field.</title>
        <authorList>
            <person name="Chen D."/>
            <person name="Feng J."/>
            <person name="Huang L."/>
            <person name="Zhang Q."/>
            <person name="Wu J."/>
            <person name="Zhu X."/>
            <person name="Duan Y."/>
            <person name="Xu Z."/>
        </authorList>
    </citation>
    <scope>NUCLEOTIDE SEQUENCE [LARGE SCALE GENOMIC DNA]</scope>
    <source>
        <strain evidence="2 3">YIM90600</strain>
    </source>
</reference>
<comment type="caution">
    <text evidence="2">The sequence shown here is derived from an EMBL/GenBank/DDBJ whole genome shotgun (WGS) entry which is preliminary data.</text>
</comment>
<dbReference type="EMBL" id="JPMV01000046">
    <property type="protein sequence ID" value="KGI79324.1"/>
    <property type="molecule type" value="Genomic_DNA"/>
</dbReference>
<organism evidence="2 3">
    <name type="scientific">Actinopolyspora erythraea</name>
    <dbReference type="NCBI Taxonomy" id="414996"/>
    <lineage>
        <taxon>Bacteria</taxon>
        <taxon>Bacillati</taxon>
        <taxon>Actinomycetota</taxon>
        <taxon>Actinomycetes</taxon>
        <taxon>Actinopolysporales</taxon>
        <taxon>Actinopolysporaceae</taxon>
        <taxon>Actinopolyspora</taxon>
    </lineage>
</organism>
<gene>
    <name evidence="2" type="ORF">IL38_23735</name>
</gene>
<name>A0ABR4WY57_9ACTN</name>
<feature type="region of interest" description="Disordered" evidence="1">
    <location>
        <begin position="1"/>
        <end position="40"/>
    </location>
</feature>
<protein>
    <submittedName>
        <fullName evidence="2">Uncharacterized protein</fullName>
    </submittedName>
</protein>
<dbReference type="Proteomes" id="UP000029737">
    <property type="component" value="Unassembled WGS sequence"/>
</dbReference>
<evidence type="ECO:0000256" key="1">
    <source>
        <dbReference type="SAM" id="MobiDB-lite"/>
    </source>
</evidence>
<accession>A0ABR4WY57</accession>
<evidence type="ECO:0000313" key="2">
    <source>
        <dbReference type="EMBL" id="KGI79324.1"/>
    </source>
</evidence>
<keyword evidence="3" id="KW-1185">Reference proteome</keyword>